<dbReference type="RefSeq" id="WP_227423178.1">
    <property type="nucleotide sequence ID" value="NZ_CP071868.1"/>
</dbReference>
<dbReference type="Proteomes" id="UP000663937">
    <property type="component" value="Chromosome"/>
</dbReference>
<dbReference type="InterPro" id="IPR039422">
    <property type="entry name" value="MarR/SlyA-like"/>
</dbReference>
<sequence length="164" mass="17932">MTETRWLTPEQQAAWRALITMTGNLQAVLDRQLQRTAGIPHAYYLILAMLSESEGRSLRMSELAGVLHASASRTSHAVARLEESGWVRRERHATDGRGNVAVLTDSGWQVLVAAAPHHVESVRAGVFDPLTPEQVEQLRVIALAITAGLEVVDQPLPSEQHSTG</sequence>
<dbReference type="PANTHER" id="PTHR33164">
    <property type="entry name" value="TRANSCRIPTIONAL REGULATOR, MARR FAMILY"/>
    <property type="match status" value="1"/>
</dbReference>
<dbReference type="SMART" id="SM00347">
    <property type="entry name" value="HTH_MARR"/>
    <property type="match status" value="1"/>
</dbReference>
<dbReference type="PANTHER" id="PTHR33164:SF99">
    <property type="entry name" value="MARR FAMILY REGULATORY PROTEIN"/>
    <property type="match status" value="1"/>
</dbReference>
<dbReference type="EMBL" id="CP071868">
    <property type="protein sequence ID" value="QTE28926.1"/>
    <property type="molecule type" value="Genomic_DNA"/>
</dbReference>
<dbReference type="Pfam" id="PF12802">
    <property type="entry name" value="MarR_2"/>
    <property type="match status" value="1"/>
</dbReference>
<keyword evidence="3" id="KW-1185">Reference proteome</keyword>
<reference evidence="2" key="1">
    <citation type="submission" date="2021-03" db="EMBL/GenBank/DDBJ databases">
        <title>Pengzhenrongella sicca gen. nov., sp. nov., a new member of suborder Micrococcineae isolated from High-Arctic tundra soil.</title>
        <authorList>
            <person name="Peng F."/>
        </authorList>
    </citation>
    <scope>NUCLEOTIDE SEQUENCE</scope>
    <source>
        <strain evidence="2">LRZ-2</strain>
    </source>
</reference>
<dbReference type="InterPro" id="IPR036390">
    <property type="entry name" value="WH_DNA-bd_sf"/>
</dbReference>
<dbReference type="GO" id="GO:0006950">
    <property type="term" value="P:response to stress"/>
    <property type="evidence" value="ECO:0007669"/>
    <property type="project" value="TreeGrafter"/>
</dbReference>
<dbReference type="PROSITE" id="PS50995">
    <property type="entry name" value="HTH_MARR_2"/>
    <property type="match status" value="1"/>
</dbReference>
<dbReference type="Gene3D" id="1.10.10.10">
    <property type="entry name" value="Winged helix-like DNA-binding domain superfamily/Winged helix DNA-binding domain"/>
    <property type="match status" value="1"/>
</dbReference>
<protein>
    <submittedName>
        <fullName evidence="2">MarR family transcriptional regulator</fullName>
    </submittedName>
</protein>
<accession>A0A8A4ZEF3</accession>
<dbReference type="InterPro" id="IPR036388">
    <property type="entry name" value="WH-like_DNA-bd_sf"/>
</dbReference>
<dbReference type="AlphaFoldDB" id="A0A8A4ZEF3"/>
<evidence type="ECO:0000313" key="2">
    <source>
        <dbReference type="EMBL" id="QTE28926.1"/>
    </source>
</evidence>
<dbReference type="KEGG" id="psic:J4E96_16625"/>
<feature type="domain" description="HTH marR-type" evidence="1">
    <location>
        <begin position="11"/>
        <end position="147"/>
    </location>
</feature>
<dbReference type="SUPFAM" id="SSF46785">
    <property type="entry name" value="Winged helix' DNA-binding domain"/>
    <property type="match status" value="1"/>
</dbReference>
<evidence type="ECO:0000313" key="3">
    <source>
        <dbReference type="Proteomes" id="UP000663937"/>
    </source>
</evidence>
<gene>
    <name evidence="2" type="ORF">J4E96_16625</name>
</gene>
<name>A0A8A4ZEF3_9MICO</name>
<proteinExistence type="predicted"/>
<dbReference type="InterPro" id="IPR000835">
    <property type="entry name" value="HTH_MarR-typ"/>
</dbReference>
<organism evidence="2 3">
    <name type="scientific">Pengzhenrongella sicca</name>
    <dbReference type="NCBI Taxonomy" id="2819238"/>
    <lineage>
        <taxon>Bacteria</taxon>
        <taxon>Bacillati</taxon>
        <taxon>Actinomycetota</taxon>
        <taxon>Actinomycetes</taxon>
        <taxon>Micrococcales</taxon>
        <taxon>Pengzhenrongella</taxon>
    </lineage>
</organism>
<evidence type="ECO:0000259" key="1">
    <source>
        <dbReference type="PROSITE" id="PS50995"/>
    </source>
</evidence>
<dbReference type="GO" id="GO:0003700">
    <property type="term" value="F:DNA-binding transcription factor activity"/>
    <property type="evidence" value="ECO:0007669"/>
    <property type="project" value="InterPro"/>
</dbReference>